<dbReference type="InterPro" id="IPR036477">
    <property type="entry name" value="Formyl_transf_N_sf"/>
</dbReference>
<dbReference type="Proteomes" id="UP000885847">
    <property type="component" value="Unassembled WGS sequence"/>
</dbReference>
<evidence type="ECO:0000256" key="4">
    <source>
        <dbReference type="ARBA" id="ARBA00022917"/>
    </source>
</evidence>
<dbReference type="InterPro" id="IPR005794">
    <property type="entry name" value="Fmt"/>
</dbReference>
<dbReference type="CDD" id="cd08704">
    <property type="entry name" value="Met_tRNA_FMT_C"/>
    <property type="match status" value="1"/>
</dbReference>
<evidence type="ECO:0000313" key="8">
    <source>
        <dbReference type="EMBL" id="HDI82908.1"/>
    </source>
</evidence>
<keyword evidence="4 5" id="KW-0648">Protein biosynthesis</keyword>
<dbReference type="InterPro" id="IPR002376">
    <property type="entry name" value="Formyl_transf_N"/>
</dbReference>
<comment type="catalytic activity">
    <reaction evidence="5">
        <text>L-methionyl-tRNA(fMet) + (6R)-10-formyltetrahydrofolate = N-formyl-L-methionyl-tRNA(fMet) + (6S)-5,6,7,8-tetrahydrofolate + H(+)</text>
        <dbReference type="Rhea" id="RHEA:24380"/>
        <dbReference type="Rhea" id="RHEA-COMP:9952"/>
        <dbReference type="Rhea" id="RHEA-COMP:9953"/>
        <dbReference type="ChEBI" id="CHEBI:15378"/>
        <dbReference type="ChEBI" id="CHEBI:57453"/>
        <dbReference type="ChEBI" id="CHEBI:78530"/>
        <dbReference type="ChEBI" id="CHEBI:78844"/>
        <dbReference type="ChEBI" id="CHEBI:195366"/>
        <dbReference type="EC" id="2.1.2.9"/>
    </reaction>
</comment>
<keyword evidence="3 5" id="KW-0808">Transferase</keyword>
<dbReference type="Gene3D" id="3.40.50.12230">
    <property type="match status" value="1"/>
</dbReference>
<dbReference type="Pfam" id="PF02911">
    <property type="entry name" value="Formyl_trans_C"/>
    <property type="match status" value="1"/>
</dbReference>
<dbReference type="InterPro" id="IPR005793">
    <property type="entry name" value="Formyl_trans_C"/>
</dbReference>
<dbReference type="GO" id="GO:0005829">
    <property type="term" value="C:cytosol"/>
    <property type="evidence" value="ECO:0007669"/>
    <property type="project" value="TreeGrafter"/>
</dbReference>
<evidence type="ECO:0000256" key="1">
    <source>
        <dbReference type="ARBA" id="ARBA00010699"/>
    </source>
</evidence>
<dbReference type="HAMAP" id="MF_00182">
    <property type="entry name" value="Formyl_trans"/>
    <property type="match status" value="1"/>
</dbReference>
<dbReference type="AlphaFoldDB" id="A0A7C0VCB7"/>
<dbReference type="PROSITE" id="PS00373">
    <property type="entry name" value="GART"/>
    <property type="match status" value="1"/>
</dbReference>
<comment type="function">
    <text evidence="5">Attaches a formyl group to the free amino group of methionyl-tRNA(fMet). The formyl group appears to play a dual role in the initiator identity of N-formylmethionyl-tRNA by promoting its recognition by IF2 and preventing the misappropriation of this tRNA by the elongation apparatus.</text>
</comment>
<dbReference type="NCBIfam" id="TIGR00460">
    <property type="entry name" value="fmt"/>
    <property type="match status" value="1"/>
</dbReference>
<evidence type="ECO:0000256" key="3">
    <source>
        <dbReference type="ARBA" id="ARBA00022679"/>
    </source>
</evidence>
<gene>
    <name evidence="5" type="primary">fmt</name>
    <name evidence="8" type="ORF">ENF18_03850</name>
</gene>
<sequence length="311" mass="34777">MKFAFLGSSDFSAIILKGLVKEGVDIGFTITRSQKPRQRGRKKAPTIVKKVSDRLKIPCMETDNPDEAIPEIKKQKVRGVILASYGAILSKDFLKSIKYPLNIHPSLLPKYRGAAPIQRAIMNGETVTGVTVFLMDEGMDTGDILEQEPVKIVPFEVFTELEARLAEKGAELVLKVIRKIEERKRLKGVKQDHSKATYAKKIKKRELVVDWNREANQVVNQIRALSYKPGAFTCWRGKRLKVLRAIPLKGMGKEPGTVISLRGFIVVSARKNLVCIKEVQPEGKKKMDALAFVNGYKISVGERFTGICADL</sequence>
<organism evidence="8">
    <name type="scientific">candidate division WOR-3 bacterium</name>
    <dbReference type="NCBI Taxonomy" id="2052148"/>
    <lineage>
        <taxon>Bacteria</taxon>
        <taxon>Bacteria division WOR-3</taxon>
    </lineage>
</organism>
<comment type="caution">
    <text evidence="8">The sequence shown here is derived from an EMBL/GenBank/DDBJ whole genome shotgun (WGS) entry which is preliminary data.</text>
</comment>
<evidence type="ECO:0000259" key="7">
    <source>
        <dbReference type="Pfam" id="PF02911"/>
    </source>
</evidence>
<accession>A0A7C0VCB7</accession>
<dbReference type="EC" id="2.1.2.9" evidence="2 5"/>
<dbReference type="SUPFAM" id="SSF50486">
    <property type="entry name" value="FMT C-terminal domain-like"/>
    <property type="match status" value="1"/>
</dbReference>
<evidence type="ECO:0000256" key="2">
    <source>
        <dbReference type="ARBA" id="ARBA00012261"/>
    </source>
</evidence>
<protein>
    <recommendedName>
        <fullName evidence="2 5">Methionyl-tRNA formyltransferase</fullName>
        <ecNumber evidence="2 5">2.1.2.9</ecNumber>
    </recommendedName>
</protein>
<feature type="domain" description="Formyl transferase C-terminal" evidence="7">
    <location>
        <begin position="201"/>
        <end position="296"/>
    </location>
</feature>
<comment type="similarity">
    <text evidence="1 5">Belongs to the Fmt family.</text>
</comment>
<dbReference type="EMBL" id="DQWE01000181">
    <property type="protein sequence ID" value="HDI82908.1"/>
    <property type="molecule type" value="Genomic_DNA"/>
</dbReference>
<feature type="binding site" evidence="5">
    <location>
        <begin position="106"/>
        <end position="109"/>
    </location>
    <ligand>
        <name>(6S)-5,6,7,8-tetrahydrofolate</name>
        <dbReference type="ChEBI" id="CHEBI:57453"/>
    </ligand>
</feature>
<dbReference type="Pfam" id="PF00551">
    <property type="entry name" value="Formyl_trans_N"/>
    <property type="match status" value="1"/>
</dbReference>
<dbReference type="InterPro" id="IPR044135">
    <property type="entry name" value="Met-tRNA-FMT_C"/>
</dbReference>
<dbReference type="GO" id="GO:0004479">
    <property type="term" value="F:methionyl-tRNA formyltransferase activity"/>
    <property type="evidence" value="ECO:0007669"/>
    <property type="project" value="UniProtKB-UniRule"/>
</dbReference>
<name>A0A7C0VCB7_UNCW3</name>
<dbReference type="SUPFAM" id="SSF53328">
    <property type="entry name" value="Formyltransferase"/>
    <property type="match status" value="1"/>
</dbReference>
<dbReference type="PANTHER" id="PTHR11138:SF5">
    <property type="entry name" value="METHIONYL-TRNA FORMYLTRANSFERASE, MITOCHONDRIAL"/>
    <property type="match status" value="1"/>
</dbReference>
<dbReference type="PANTHER" id="PTHR11138">
    <property type="entry name" value="METHIONYL-TRNA FORMYLTRANSFERASE"/>
    <property type="match status" value="1"/>
</dbReference>
<dbReference type="InterPro" id="IPR041711">
    <property type="entry name" value="Met-tRNA-FMT_N"/>
</dbReference>
<evidence type="ECO:0000259" key="6">
    <source>
        <dbReference type="Pfam" id="PF00551"/>
    </source>
</evidence>
<dbReference type="InterPro" id="IPR001555">
    <property type="entry name" value="GART_AS"/>
</dbReference>
<feature type="domain" description="Formyl transferase N-terminal" evidence="6">
    <location>
        <begin position="1"/>
        <end position="177"/>
    </location>
</feature>
<reference evidence="8" key="1">
    <citation type="journal article" date="2020" name="mSystems">
        <title>Genome- and Community-Level Interaction Insights into Carbon Utilization and Element Cycling Functions of Hydrothermarchaeota in Hydrothermal Sediment.</title>
        <authorList>
            <person name="Zhou Z."/>
            <person name="Liu Y."/>
            <person name="Xu W."/>
            <person name="Pan J."/>
            <person name="Luo Z.H."/>
            <person name="Li M."/>
        </authorList>
    </citation>
    <scope>NUCLEOTIDE SEQUENCE [LARGE SCALE GENOMIC DNA]</scope>
    <source>
        <strain evidence="8">HyVt-102</strain>
    </source>
</reference>
<dbReference type="InterPro" id="IPR011034">
    <property type="entry name" value="Formyl_transferase-like_C_sf"/>
</dbReference>
<evidence type="ECO:0000256" key="5">
    <source>
        <dbReference type="HAMAP-Rule" id="MF_00182"/>
    </source>
</evidence>
<proteinExistence type="inferred from homology"/>
<dbReference type="CDD" id="cd08646">
    <property type="entry name" value="FMT_core_Met-tRNA-FMT_N"/>
    <property type="match status" value="1"/>
</dbReference>